<dbReference type="RefSeq" id="XP_022646191.1">
    <property type="nucleotide sequence ID" value="XM_022790456.1"/>
</dbReference>
<dbReference type="AlphaFoldDB" id="A0A7M7J4X2"/>
<feature type="region of interest" description="Disordered" evidence="1">
    <location>
        <begin position="43"/>
        <end position="95"/>
    </location>
</feature>
<evidence type="ECO:0000313" key="2">
    <source>
        <dbReference type="EnsemblMetazoa" id="XP_022646191"/>
    </source>
</evidence>
<dbReference type="KEGG" id="vde:111243976"/>
<proteinExistence type="predicted"/>
<reference evidence="2" key="1">
    <citation type="submission" date="2021-01" db="UniProtKB">
        <authorList>
            <consortium name="EnsemblMetazoa"/>
        </authorList>
    </citation>
    <scope>IDENTIFICATION</scope>
</reference>
<feature type="region of interest" description="Disordered" evidence="1">
    <location>
        <begin position="369"/>
        <end position="412"/>
    </location>
</feature>
<dbReference type="GeneID" id="111243976"/>
<evidence type="ECO:0000313" key="3">
    <source>
        <dbReference type="Proteomes" id="UP000594260"/>
    </source>
</evidence>
<feature type="region of interest" description="Disordered" evidence="1">
    <location>
        <begin position="306"/>
        <end position="333"/>
    </location>
</feature>
<protein>
    <submittedName>
        <fullName evidence="2">Uncharacterized protein</fullName>
    </submittedName>
</protein>
<feature type="compositionally biased region" description="Polar residues" evidence="1">
    <location>
        <begin position="308"/>
        <end position="321"/>
    </location>
</feature>
<organism evidence="2 3">
    <name type="scientific">Varroa destructor</name>
    <name type="common">Honeybee mite</name>
    <dbReference type="NCBI Taxonomy" id="109461"/>
    <lineage>
        <taxon>Eukaryota</taxon>
        <taxon>Metazoa</taxon>
        <taxon>Ecdysozoa</taxon>
        <taxon>Arthropoda</taxon>
        <taxon>Chelicerata</taxon>
        <taxon>Arachnida</taxon>
        <taxon>Acari</taxon>
        <taxon>Parasitiformes</taxon>
        <taxon>Mesostigmata</taxon>
        <taxon>Gamasina</taxon>
        <taxon>Dermanyssoidea</taxon>
        <taxon>Varroidae</taxon>
        <taxon>Varroa</taxon>
    </lineage>
</organism>
<feature type="compositionally biased region" description="Low complexity" evidence="1">
    <location>
        <begin position="468"/>
        <end position="486"/>
    </location>
</feature>
<dbReference type="InParanoid" id="A0A7M7J4X2"/>
<feature type="region of interest" description="Disordered" evidence="1">
    <location>
        <begin position="1"/>
        <end position="31"/>
    </location>
</feature>
<name>A0A7M7J4X2_VARDE</name>
<feature type="region of interest" description="Disordered" evidence="1">
    <location>
        <begin position="456"/>
        <end position="490"/>
    </location>
</feature>
<dbReference type="EnsemblMetazoa" id="XM_022790456">
    <property type="protein sequence ID" value="XP_022646191"/>
    <property type="gene ID" value="LOC111243976"/>
</dbReference>
<dbReference type="Proteomes" id="UP000594260">
    <property type="component" value="Unplaced"/>
</dbReference>
<keyword evidence="3" id="KW-1185">Reference proteome</keyword>
<evidence type="ECO:0000256" key="1">
    <source>
        <dbReference type="SAM" id="MobiDB-lite"/>
    </source>
</evidence>
<accession>A0A7M7J4X2</accession>
<sequence>MTNNPSSRTADNGEPGGVVTNQSRKLEADDSKRAQWSKLLYLVSPGDDRPSSTGQRGLTRKDNRYATSNGASNGGCVTRSHDASSETAGSCGSGEGKTRIVTTRIVYKTITRPSGIDGTLNPSRRDHANSAVPPGLSATLPLGVDPTIINPIPKPKRHVSLPGTVIAINSESGISIMSDTGNTPPQNYTTTATTVSSESETTTSRLLRNRLPKPGRLYKTAKGVTHSKSMSALSALRGAGAKLAHHLTSIARSREVSPARAPDNLSTSTLNSEFKACAFSYRVNEDLEVDLLGEITDEFSRRAREAMVSTSNQRATPAEQTIKTERVRSSTALRQGLQPRAGCSHDTPRRASVIARLIFTPLASTEVDSGLPSYGPGPSQVPPEIAQKSSSFPASGRTFRERPPSSSRTNPMIANSADAKRLSRLIYRGGVGGAPDMQLHHRHQALGPSLLQALEGYRRSSPSPSPAYPLSCCSSSSRGSSPVSHSQLSVTPSEVGSDFYIQGRRRFRRAKTDLGPGGSAQGPQPARLTEREIAKRAQHGPRQVRKLLSEIDASSDTSSIKSHKRRLVYYYTCL</sequence>
<feature type="compositionally biased region" description="Polar residues" evidence="1">
    <location>
        <begin position="1"/>
        <end position="10"/>
    </location>
</feature>